<proteinExistence type="inferred from homology"/>
<dbReference type="Proteomes" id="UP000268321">
    <property type="component" value="Unassembled WGS sequence"/>
</dbReference>
<dbReference type="OrthoDB" id="5135119at2759"/>
<dbReference type="GO" id="GO:0097255">
    <property type="term" value="C:R2TP complex"/>
    <property type="evidence" value="ECO:0007669"/>
    <property type="project" value="TreeGrafter"/>
</dbReference>
<dbReference type="GO" id="GO:0000492">
    <property type="term" value="P:box C/D snoRNP assembly"/>
    <property type="evidence" value="ECO:0007669"/>
    <property type="project" value="TreeGrafter"/>
</dbReference>
<comment type="similarity">
    <text evidence="1">Belongs to the PIH1 family.</text>
</comment>
<evidence type="ECO:0000256" key="2">
    <source>
        <dbReference type="SAM" id="MobiDB-lite"/>
    </source>
</evidence>
<feature type="region of interest" description="Disordered" evidence="2">
    <location>
        <begin position="212"/>
        <end position="233"/>
    </location>
</feature>
<organism evidence="4 5">
    <name type="scientific">Metschnikowia bicuspidata</name>
    <dbReference type="NCBI Taxonomy" id="27322"/>
    <lineage>
        <taxon>Eukaryota</taxon>
        <taxon>Fungi</taxon>
        <taxon>Dikarya</taxon>
        <taxon>Ascomycota</taxon>
        <taxon>Saccharomycotina</taxon>
        <taxon>Pichiomycetes</taxon>
        <taxon>Metschnikowiaceae</taxon>
        <taxon>Metschnikowia</taxon>
    </lineage>
</organism>
<evidence type="ECO:0000313" key="4">
    <source>
        <dbReference type="EMBL" id="RKP30953.1"/>
    </source>
</evidence>
<dbReference type="GO" id="GO:0006364">
    <property type="term" value="P:rRNA processing"/>
    <property type="evidence" value="ECO:0007669"/>
    <property type="project" value="TreeGrafter"/>
</dbReference>
<gene>
    <name evidence="4" type="ORF">METBISCDRAFT_15165</name>
</gene>
<protein>
    <recommendedName>
        <fullName evidence="3">PIH1 N-terminal domain-containing protein</fullName>
    </recommendedName>
</protein>
<accession>A0A4P9ZDT1</accession>
<dbReference type="GO" id="GO:0005737">
    <property type="term" value="C:cytoplasm"/>
    <property type="evidence" value="ECO:0007669"/>
    <property type="project" value="TreeGrafter"/>
</dbReference>
<evidence type="ECO:0000259" key="3">
    <source>
        <dbReference type="Pfam" id="PF08190"/>
    </source>
</evidence>
<sequence>MGAIFESKLAIRLTPTPEFVVKTSIVTGSGDHAFGRKVFINVCHDPQVPKPPGPFEIEAVFAQIVKNEWEIPIVVSPEKVCADKKGALAFVYDCCINSECFAWTQLYRDLRLILIEWAIEAVETMHELVLKREYSVPKMLSKGELSQTELTADDVDGTLQRRMAELQQNETAALVELLMPEEDDSGDLPDLMNIGQTRRPLIEEIGELSIQEGRGSRENNSRTSINSEGAVIDDNGQAGSGSIRINVVEYTFLLSSKLQGKHFHLVFRSPQLTHLITVYSEPGEVRFRNLDPTRRLGPQNTLAVPIPPAVTLYKGFVVEKEKSLYVFGRTSNGSGKTDRNQGSDLNDKNG</sequence>
<dbReference type="Pfam" id="PF08190">
    <property type="entry name" value="PIH1"/>
    <property type="match status" value="1"/>
</dbReference>
<feature type="region of interest" description="Disordered" evidence="2">
    <location>
        <begin position="328"/>
        <end position="350"/>
    </location>
</feature>
<keyword evidence="5" id="KW-1185">Reference proteome</keyword>
<evidence type="ECO:0000256" key="1">
    <source>
        <dbReference type="ARBA" id="ARBA00008511"/>
    </source>
</evidence>
<dbReference type="InterPro" id="IPR012981">
    <property type="entry name" value="PIH1_N"/>
</dbReference>
<feature type="domain" description="PIH1 N-terminal" evidence="3">
    <location>
        <begin position="13"/>
        <end position="150"/>
    </location>
</feature>
<name>A0A4P9ZDT1_9ASCO</name>
<dbReference type="InterPro" id="IPR050734">
    <property type="entry name" value="PIH1/Kintoun_subfamily"/>
</dbReference>
<dbReference type="PANTHER" id="PTHR22997">
    <property type="entry name" value="PIH1 DOMAIN-CONTAINING PROTEIN 1"/>
    <property type="match status" value="1"/>
</dbReference>
<dbReference type="AlphaFoldDB" id="A0A4P9ZDT1"/>
<evidence type="ECO:0000313" key="5">
    <source>
        <dbReference type="Proteomes" id="UP000268321"/>
    </source>
</evidence>
<dbReference type="EMBL" id="ML004449">
    <property type="protein sequence ID" value="RKP30953.1"/>
    <property type="molecule type" value="Genomic_DNA"/>
</dbReference>
<dbReference type="GO" id="GO:1990904">
    <property type="term" value="C:ribonucleoprotein complex"/>
    <property type="evidence" value="ECO:0007669"/>
    <property type="project" value="TreeGrafter"/>
</dbReference>
<reference evidence="5" key="1">
    <citation type="journal article" date="2018" name="Nat. Microbiol.">
        <title>Leveraging single-cell genomics to expand the fungal tree of life.</title>
        <authorList>
            <person name="Ahrendt S.R."/>
            <person name="Quandt C.A."/>
            <person name="Ciobanu D."/>
            <person name="Clum A."/>
            <person name="Salamov A."/>
            <person name="Andreopoulos B."/>
            <person name="Cheng J.F."/>
            <person name="Woyke T."/>
            <person name="Pelin A."/>
            <person name="Henrissat B."/>
            <person name="Reynolds N.K."/>
            <person name="Benny G.L."/>
            <person name="Smith M.E."/>
            <person name="James T.Y."/>
            <person name="Grigoriev I.V."/>
        </authorList>
    </citation>
    <scope>NUCLEOTIDE SEQUENCE [LARGE SCALE GENOMIC DNA]</scope>
    <source>
        <strain evidence="5">Baker2002</strain>
    </source>
</reference>
<feature type="compositionally biased region" description="Basic and acidic residues" evidence="2">
    <location>
        <begin position="336"/>
        <end position="350"/>
    </location>
</feature>
<dbReference type="PANTHER" id="PTHR22997:SF0">
    <property type="entry name" value="PIH1 DOMAIN-CONTAINING PROTEIN 1"/>
    <property type="match status" value="1"/>
</dbReference>